<evidence type="ECO:0000256" key="1">
    <source>
        <dbReference type="SAM" id="SignalP"/>
    </source>
</evidence>
<dbReference type="Proteomes" id="UP001432222">
    <property type="component" value="Chromosome"/>
</dbReference>
<sequence>MKISTTLRMLGVAALAALALLVSTGTAFEARSGQTGVQAADIEWPGGPKY</sequence>
<keyword evidence="1" id="KW-0732">Signal</keyword>
<evidence type="ECO:0000313" key="2">
    <source>
        <dbReference type="EMBL" id="WUQ86363.1"/>
    </source>
</evidence>
<dbReference type="RefSeq" id="WP_328956990.1">
    <property type="nucleotide sequence ID" value="NZ_CP108110.1"/>
</dbReference>
<protein>
    <submittedName>
        <fullName evidence="2">Uncharacterized protein</fullName>
    </submittedName>
</protein>
<evidence type="ECO:0000313" key="3">
    <source>
        <dbReference type="Proteomes" id="UP001432222"/>
    </source>
</evidence>
<proteinExistence type="predicted"/>
<feature type="chain" id="PRO_5046174213" evidence="1">
    <location>
        <begin position="30"/>
        <end position="50"/>
    </location>
</feature>
<organism evidence="2 3">
    <name type="scientific">Kitasatospora purpeofusca</name>
    <dbReference type="NCBI Taxonomy" id="67352"/>
    <lineage>
        <taxon>Bacteria</taxon>
        <taxon>Bacillati</taxon>
        <taxon>Actinomycetota</taxon>
        <taxon>Actinomycetes</taxon>
        <taxon>Kitasatosporales</taxon>
        <taxon>Streptomycetaceae</taxon>
        <taxon>Kitasatospora</taxon>
    </lineage>
</organism>
<gene>
    <name evidence="2" type="ORF">OHA16_27465</name>
</gene>
<feature type="signal peptide" evidence="1">
    <location>
        <begin position="1"/>
        <end position="29"/>
    </location>
</feature>
<keyword evidence="3" id="KW-1185">Reference proteome</keyword>
<reference evidence="2" key="1">
    <citation type="submission" date="2022-10" db="EMBL/GenBank/DDBJ databases">
        <title>The complete genomes of actinobacterial strains from the NBC collection.</title>
        <authorList>
            <person name="Joergensen T.S."/>
            <person name="Alvarez Arevalo M."/>
            <person name="Sterndorff E.B."/>
            <person name="Faurdal D."/>
            <person name="Vuksanovic O."/>
            <person name="Mourched A.-S."/>
            <person name="Charusanti P."/>
            <person name="Shaw S."/>
            <person name="Blin K."/>
            <person name="Weber T."/>
        </authorList>
    </citation>
    <scope>NUCLEOTIDE SEQUENCE</scope>
    <source>
        <strain evidence="2">NBC_00222</strain>
    </source>
</reference>
<accession>A0ABZ1U5K7</accession>
<dbReference type="EMBL" id="CP108110">
    <property type="protein sequence ID" value="WUQ86363.1"/>
    <property type="molecule type" value="Genomic_DNA"/>
</dbReference>
<name>A0ABZ1U5K7_9ACTN</name>